<comment type="similarity">
    <text evidence="1">Belongs to the short-chain dehydrogenases/reductases (SDR) family.</text>
</comment>
<evidence type="ECO:0000256" key="1">
    <source>
        <dbReference type="ARBA" id="ARBA00006484"/>
    </source>
</evidence>
<dbReference type="PRINTS" id="PR00081">
    <property type="entry name" value="GDHRDH"/>
</dbReference>
<dbReference type="Proteomes" id="UP001271007">
    <property type="component" value="Unassembled WGS sequence"/>
</dbReference>
<dbReference type="PIRSF" id="PIRSF000126">
    <property type="entry name" value="11-beta-HSD1"/>
    <property type="match status" value="1"/>
</dbReference>
<comment type="caution">
    <text evidence="3">The sequence shown here is derived from an EMBL/GenBank/DDBJ whole genome shotgun (WGS) entry which is preliminary data.</text>
</comment>
<dbReference type="GO" id="GO:0005783">
    <property type="term" value="C:endoplasmic reticulum"/>
    <property type="evidence" value="ECO:0007669"/>
    <property type="project" value="TreeGrafter"/>
</dbReference>
<keyword evidence="4" id="KW-1185">Reference proteome</keyword>
<dbReference type="Pfam" id="PF00106">
    <property type="entry name" value="adh_short"/>
    <property type="match status" value="1"/>
</dbReference>
<gene>
    <name evidence="3" type="ORF">LTR09_006711</name>
</gene>
<dbReference type="PANTHER" id="PTHR43899:SF13">
    <property type="entry name" value="RH59310P"/>
    <property type="match status" value="1"/>
</dbReference>
<dbReference type="EMBL" id="JAWDJX010000022">
    <property type="protein sequence ID" value="KAK3052119.1"/>
    <property type="molecule type" value="Genomic_DNA"/>
</dbReference>
<dbReference type="CDD" id="cd05356">
    <property type="entry name" value="17beta-HSD1_like_SDR_c"/>
    <property type="match status" value="1"/>
</dbReference>
<name>A0AAJ0G8C4_9PEZI</name>
<accession>A0AAJ0G8C4</accession>
<dbReference type="Gene3D" id="3.40.50.720">
    <property type="entry name" value="NAD(P)-binding Rossmann-like Domain"/>
    <property type="match status" value="1"/>
</dbReference>
<dbReference type="InterPro" id="IPR002347">
    <property type="entry name" value="SDR_fam"/>
</dbReference>
<evidence type="ECO:0008006" key="5">
    <source>
        <dbReference type="Google" id="ProtNLM"/>
    </source>
</evidence>
<dbReference type="PANTHER" id="PTHR43899">
    <property type="entry name" value="RH59310P"/>
    <property type="match status" value="1"/>
</dbReference>
<organism evidence="3 4">
    <name type="scientific">Extremus antarcticus</name>
    <dbReference type="NCBI Taxonomy" id="702011"/>
    <lineage>
        <taxon>Eukaryota</taxon>
        <taxon>Fungi</taxon>
        <taxon>Dikarya</taxon>
        <taxon>Ascomycota</taxon>
        <taxon>Pezizomycotina</taxon>
        <taxon>Dothideomycetes</taxon>
        <taxon>Dothideomycetidae</taxon>
        <taxon>Mycosphaerellales</taxon>
        <taxon>Extremaceae</taxon>
        <taxon>Extremus</taxon>
    </lineage>
</organism>
<reference evidence="3" key="1">
    <citation type="submission" date="2023-04" db="EMBL/GenBank/DDBJ databases">
        <title>Black Yeasts Isolated from many extreme environments.</title>
        <authorList>
            <person name="Coleine C."/>
            <person name="Stajich J.E."/>
            <person name="Selbmann L."/>
        </authorList>
    </citation>
    <scope>NUCLEOTIDE SEQUENCE</scope>
    <source>
        <strain evidence="3">CCFEE 5312</strain>
    </source>
</reference>
<dbReference type="InterPro" id="IPR051019">
    <property type="entry name" value="VLCFA-Steroid_DH"/>
</dbReference>
<proteinExistence type="inferred from homology"/>
<evidence type="ECO:0000313" key="4">
    <source>
        <dbReference type="Proteomes" id="UP001271007"/>
    </source>
</evidence>
<dbReference type="SUPFAM" id="SSF51735">
    <property type="entry name" value="NAD(P)-binding Rossmann-fold domains"/>
    <property type="match status" value="1"/>
</dbReference>
<keyword evidence="2" id="KW-0560">Oxidoreductase</keyword>
<evidence type="ECO:0000313" key="3">
    <source>
        <dbReference type="EMBL" id="KAK3052119.1"/>
    </source>
</evidence>
<dbReference type="AlphaFoldDB" id="A0AAJ0G8C4"/>
<dbReference type="InterPro" id="IPR036291">
    <property type="entry name" value="NAD(P)-bd_dom_sf"/>
</dbReference>
<evidence type="ECO:0000256" key="2">
    <source>
        <dbReference type="ARBA" id="ARBA00023002"/>
    </source>
</evidence>
<dbReference type="GO" id="GO:0016491">
    <property type="term" value="F:oxidoreductase activity"/>
    <property type="evidence" value="ECO:0007669"/>
    <property type="project" value="UniProtKB-KW"/>
</dbReference>
<sequence>MANDIATRFWLAATTSHTITVSLATLGGLWATCQLYQLASFTHLNLLHQTTIGRYAARSRDGRPTTWALVTGGSDGIGKGFAEELCQRGFNVILHGRNEKKLDGVKAELERQWPKSEIKIIVFDASSGFKEGSEKLEAVVGEIKALNITVLINNLGGGPFPSYMPLGEHSAARMREFIDVNATFTTDITRLMIPVLAKRSSALVMTVGSFVGAIGAPYVSIYSAVKAYGETLTRALHIEMKAEKLPIEVIHLQVGMVQTGREAARKVSFLIPSSRQLAASALAKVGCGLSVVTPYWPHAVQFNGMMSLPGWLMERMLLNMVSEERKTEQEALKKQ</sequence>
<protein>
    <recommendedName>
        <fullName evidence="5">NAD(P)-binding protein</fullName>
    </recommendedName>
</protein>